<evidence type="ECO:0000256" key="1">
    <source>
        <dbReference type="SAM" id="MobiDB-lite"/>
    </source>
</evidence>
<gene>
    <name evidence="2" type="ORF">JBS370_LOCUS23641</name>
</gene>
<feature type="region of interest" description="Disordered" evidence="1">
    <location>
        <begin position="144"/>
        <end position="163"/>
    </location>
</feature>
<proteinExistence type="predicted"/>
<sequence>MEQPMSPRGRSEINLSDFGKDMIRYEFHLLLAERVYPTLDRMMIRLLADFPDFPIKTKQFDIEIVRFPVHHCLLNPIEMCWAEPKRSVRDQNTTFKLKDVEKLIWNWFNSCDSTFISNCIDHVQVYEENFKKADQYIEQIESELNDDDSIDMDSDLIEDEDED</sequence>
<comment type="caution">
    <text evidence="2">The sequence shown here is derived from an EMBL/GenBank/DDBJ whole genome shotgun (WGS) entry which is preliminary data.</text>
</comment>
<accession>A0A819KZP6</accession>
<dbReference type="Gene3D" id="3.30.420.10">
    <property type="entry name" value="Ribonuclease H-like superfamily/Ribonuclease H"/>
    <property type="match status" value="1"/>
</dbReference>
<dbReference type="GO" id="GO:0003676">
    <property type="term" value="F:nucleic acid binding"/>
    <property type="evidence" value="ECO:0007669"/>
    <property type="project" value="InterPro"/>
</dbReference>
<evidence type="ECO:0000313" key="3">
    <source>
        <dbReference type="Proteomes" id="UP000663836"/>
    </source>
</evidence>
<dbReference type="Proteomes" id="UP000663836">
    <property type="component" value="Unassembled WGS sequence"/>
</dbReference>
<evidence type="ECO:0008006" key="4">
    <source>
        <dbReference type="Google" id="ProtNLM"/>
    </source>
</evidence>
<evidence type="ECO:0000313" key="2">
    <source>
        <dbReference type="EMBL" id="CAF3952977.1"/>
    </source>
</evidence>
<dbReference type="EMBL" id="CAJOBD010003523">
    <property type="protein sequence ID" value="CAF3952977.1"/>
    <property type="molecule type" value="Genomic_DNA"/>
</dbReference>
<organism evidence="2 3">
    <name type="scientific">Rotaria sordida</name>
    <dbReference type="NCBI Taxonomy" id="392033"/>
    <lineage>
        <taxon>Eukaryota</taxon>
        <taxon>Metazoa</taxon>
        <taxon>Spiralia</taxon>
        <taxon>Gnathifera</taxon>
        <taxon>Rotifera</taxon>
        <taxon>Eurotatoria</taxon>
        <taxon>Bdelloidea</taxon>
        <taxon>Philodinida</taxon>
        <taxon>Philodinidae</taxon>
        <taxon>Rotaria</taxon>
    </lineage>
</organism>
<protein>
    <recommendedName>
        <fullName evidence="4">Tc1-like transposase DDE domain-containing protein</fullName>
    </recommendedName>
</protein>
<name>A0A819KZP6_9BILA</name>
<reference evidence="2" key="1">
    <citation type="submission" date="2021-02" db="EMBL/GenBank/DDBJ databases">
        <authorList>
            <person name="Nowell W R."/>
        </authorList>
    </citation>
    <scope>NUCLEOTIDE SEQUENCE</scope>
</reference>
<dbReference type="InterPro" id="IPR036397">
    <property type="entry name" value="RNaseH_sf"/>
</dbReference>
<dbReference type="AlphaFoldDB" id="A0A819KZP6"/>